<reference evidence="1 2" key="1">
    <citation type="journal article" date="2022" name="Genome Biol. Evol.">
        <title>The Spruce Budworm Genome: Reconstructing the Evolutionary History of Antifreeze Proteins.</title>
        <authorList>
            <person name="Beliveau C."/>
            <person name="Gagne P."/>
            <person name="Picq S."/>
            <person name="Vernygora O."/>
            <person name="Keeling C.I."/>
            <person name="Pinkney K."/>
            <person name="Doucet D."/>
            <person name="Wen F."/>
            <person name="Johnston J.S."/>
            <person name="Maaroufi H."/>
            <person name="Boyle B."/>
            <person name="Laroche J."/>
            <person name="Dewar K."/>
            <person name="Juretic N."/>
            <person name="Blackburn G."/>
            <person name="Nisole A."/>
            <person name="Brunet B."/>
            <person name="Brandao M."/>
            <person name="Lumley L."/>
            <person name="Duan J."/>
            <person name="Quan G."/>
            <person name="Lucarotti C.J."/>
            <person name="Roe A.D."/>
            <person name="Sperling F.A.H."/>
            <person name="Levesque R.C."/>
            <person name="Cusson M."/>
        </authorList>
    </citation>
    <scope>NUCLEOTIDE SEQUENCE [LARGE SCALE GENOMIC DNA]</scope>
    <source>
        <strain evidence="1">Glfc:IPQL:Cfum</strain>
    </source>
</reference>
<comment type="caution">
    <text evidence="1">The sequence shown here is derived from an EMBL/GenBank/DDBJ whole genome shotgun (WGS) entry which is preliminary data.</text>
</comment>
<evidence type="ECO:0000313" key="1">
    <source>
        <dbReference type="EMBL" id="KAI8438369.1"/>
    </source>
</evidence>
<name>A0ACC0KPW6_CHOFU</name>
<gene>
    <name evidence="1" type="ORF">MSG28_010923</name>
</gene>
<dbReference type="Proteomes" id="UP001064048">
    <property type="component" value="Chromosome 18"/>
</dbReference>
<protein>
    <submittedName>
        <fullName evidence="1">Uncharacterized protein</fullName>
    </submittedName>
</protein>
<accession>A0ACC0KPW6</accession>
<evidence type="ECO:0000313" key="2">
    <source>
        <dbReference type="Proteomes" id="UP001064048"/>
    </source>
</evidence>
<organism evidence="1 2">
    <name type="scientific">Choristoneura fumiferana</name>
    <name type="common">Spruce budworm moth</name>
    <name type="synonym">Archips fumiferana</name>
    <dbReference type="NCBI Taxonomy" id="7141"/>
    <lineage>
        <taxon>Eukaryota</taxon>
        <taxon>Metazoa</taxon>
        <taxon>Ecdysozoa</taxon>
        <taxon>Arthropoda</taxon>
        <taxon>Hexapoda</taxon>
        <taxon>Insecta</taxon>
        <taxon>Pterygota</taxon>
        <taxon>Neoptera</taxon>
        <taxon>Endopterygota</taxon>
        <taxon>Lepidoptera</taxon>
        <taxon>Glossata</taxon>
        <taxon>Ditrysia</taxon>
        <taxon>Tortricoidea</taxon>
        <taxon>Tortricidae</taxon>
        <taxon>Tortricinae</taxon>
        <taxon>Choristoneura</taxon>
    </lineage>
</organism>
<proteinExistence type="predicted"/>
<sequence>MQSHATRIANRPASADSASIPMAWGVVSVRRIFAFLAKESSSGLRGSERSGALQGIGVCGMHNKAED</sequence>
<dbReference type="EMBL" id="CM046118">
    <property type="protein sequence ID" value="KAI8438369.1"/>
    <property type="molecule type" value="Genomic_DNA"/>
</dbReference>
<keyword evidence="2" id="KW-1185">Reference proteome</keyword>